<reference evidence="2 3" key="1">
    <citation type="journal article" date="2019" name="Int. J. Syst. Evol. Microbiol.">
        <title>The Global Catalogue of Microorganisms (GCM) 10K type strain sequencing project: providing services to taxonomists for standard genome sequencing and annotation.</title>
        <authorList>
            <consortium name="The Broad Institute Genomics Platform"/>
            <consortium name="The Broad Institute Genome Sequencing Center for Infectious Disease"/>
            <person name="Wu L."/>
            <person name="Ma J."/>
        </authorList>
    </citation>
    <scope>NUCLEOTIDE SEQUENCE [LARGE SCALE GENOMIC DNA]</scope>
    <source>
        <strain evidence="2 3">JCM 14902</strain>
    </source>
</reference>
<sequence>MWTSNRRASAAHRGPSKSAVAVALLACVALSACTAADSPAPASTSPRPAAAPLPEAGELEPGTYLVTGFTVPFEITVPGGWESGGWFLFKSISEEAGVAVNFQVPGYVPTDACSWKGAIAEVGPSTEAFAAAMAAQTSTVTTPPVEVMVGGIPGLEFDHAVESDVDINDCDERKICLHSDSADNCARWHSLVTEHETYRVVDLNGERAVMAVLDSGTVPASLTDEARTVFDSIEFAPDE</sequence>
<protein>
    <submittedName>
        <fullName evidence="2">Uncharacterized protein</fullName>
    </submittedName>
</protein>
<gene>
    <name evidence="2" type="ORF">GCM10009777_20690</name>
</gene>
<feature type="chain" id="PRO_5047395000" evidence="1">
    <location>
        <begin position="36"/>
        <end position="239"/>
    </location>
</feature>
<evidence type="ECO:0000256" key="1">
    <source>
        <dbReference type="SAM" id="SignalP"/>
    </source>
</evidence>
<keyword evidence="3" id="KW-1185">Reference proteome</keyword>
<name>A0ABN2SHB1_9MICO</name>
<evidence type="ECO:0000313" key="3">
    <source>
        <dbReference type="Proteomes" id="UP001500326"/>
    </source>
</evidence>
<evidence type="ECO:0000313" key="2">
    <source>
        <dbReference type="EMBL" id="GAA1986455.1"/>
    </source>
</evidence>
<feature type="signal peptide" evidence="1">
    <location>
        <begin position="1"/>
        <end position="35"/>
    </location>
</feature>
<dbReference type="Proteomes" id="UP001500326">
    <property type="component" value="Unassembled WGS sequence"/>
</dbReference>
<dbReference type="RefSeq" id="WP_344061459.1">
    <property type="nucleotide sequence ID" value="NZ_BAAAOH010000001.1"/>
</dbReference>
<accession>A0ABN2SHB1</accession>
<proteinExistence type="predicted"/>
<dbReference type="PROSITE" id="PS51257">
    <property type="entry name" value="PROKAR_LIPOPROTEIN"/>
    <property type="match status" value="1"/>
</dbReference>
<dbReference type="EMBL" id="BAAAOH010000001">
    <property type="protein sequence ID" value="GAA1986455.1"/>
    <property type="molecule type" value="Genomic_DNA"/>
</dbReference>
<organism evidence="2 3">
    <name type="scientific">Microbacterium pumilum</name>
    <dbReference type="NCBI Taxonomy" id="344165"/>
    <lineage>
        <taxon>Bacteria</taxon>
        <taxon>Bacillati</taxon>
        <taxon>Actinomycetota</taxon>
        <taxon>Actinomycetes</taxon>
        <taxon>Micrococcales</taxon>
        <taxon>Microbacteriaceae</taxon>
        <taxon>Microbacterium</taxon>
    </lineage>
</organism>
<comment type="caution">
    <text evidence="2">The sequence shown here is derived from an EMBL/GenBank/DDBJ whole genome shotgun (WGS) entry which is preliminary data.</text>
</comment>
<keyword evidence="1" id="KW-0732">Signal</keyword>